<dbReference type="InterPro" id="IPR050103">
    <property type="entry name" value="Class-III_PLP-dep_AT"/>
</dbReference>
<comment type="cofactor">
    <cofactor evidence="1">
        <name>pyridoxal 5'-phosphate</name>
        <dbReference type="ChEBI" id="CHEBI:597326"/>
    </cofactor>
</comment>
<dbReference type="InterPro" id="IPR015422">
    <property type="entry name" value="PyrdxlP-dep_Trfase_small"/>
</dbReference>
<name>A0A450VZN1_9GAMM</name>
<dbReference type="SUPFAM" id="SSF53383">
    <property type="entry name" value="PLP-dependent transferases"/>
    <property type="match status" value="2"/>
</dbReference>
<evidence type="ECO:0000256" key="1">
    <source>
        <dbReference type="ARBA" id="ARBA00001933"/>
    </source>
</evidence>
<dbReference type="PANTHER" id="PTHR11986">
    <property type="entry name" value="AMINOTRANSFERASE CLASS III"/>
    <property type="match status" value="1"/>
</dbReference>
<keyword evidence="4" id="KW-0663">Pyridoxal phosphate</keyword>
<dbReference type="Pfam" id="PF00202">
    <property type="entry name" value="Aminotran_3"/>
    <property type="match status" value="1"/>
</dbReference>
<organism evidence="5">
    <name type="scientific">Candidatus Kentrum sp. LPFa</name>
    <dbReference type="NCBI Taxonomy" id="2126335"/>
    <lineage>
        <taxon>Bacteria</taxon>
        <taxon>Pseudomonadati</taxon>
        <taxon>Pseudomonadota</taxon>
        <taxon>Gammaproteobacteria</taxon>
        <taxon>Candidatus Kentrum</taxon>
    </lineage>
</organism>
<dbReference type="GO" id="GO:0008483">
    <property type="term" value="F:transaminase activity"/>
    <property type="evidence" value="ECO:0007669"/>
    <property type="project" value="UniProtKB-KW"/>
</dbReference>
<dbReference type="GO" id="GO:0030170">
    <property type="term" value="F:pyridoxal phosphate binding"/>
    <property type="evidence" value="ECO:0007669"/>
    <property type="project" value="InterPro"/>
</dbReference>
<dbReference type="InterPro" id="IPR005814">
    <property type="entry name" value="Aminotrans_3"/>
</dbReference>
<accession>A0A450VZN1</accession>
<evidence type="ECO:0000313" key="5">
    <source>
        <dbReference type="EMBL" id="VFK10267.1"/>
    </source>
</evidence>
<evidence type="ECO:0000256" key="2">
    <source>
        <dbReference type="ARBA" id="ARBA00022576"/>
    </source>
</evidence>
<evidence type="ECO:0000256" key="3">
    <source>
        <dbReference type="ARBA" id="ARBA00022679"/>
    </source>
</evidence>
<gene>
    <name evidence="5" type="ORF">BECKLPF1236B_GA0070989_10143</name>
</gene>
<keyword evidence="3 5" id="KW-0808">Transferase</keyword>
<dbReference type="InterPro" id="IPR015424">
    <property type="entry name" value="PyrdxlP-dep_Trfase"/>
</dbReference>
<sequence>MLTTNLFRGATKETIGLLEELNRQKKPIFVVPTKFISAEAAQIGYLLDAIYHTNRSIGKNTDDYKSFFCNSRYEALQGAIKIARHRQWSRYKHHGGRILIFDASSAIKDYFLFPEEEHFSASRQDGKGLNLPARARSSGDIALPLPKSAHFILPGVEIFDALEDLEYRLDSVPVAACFVRLDKTFDQDALDPIRKQCARNNIEFGMDFSEMALTEIADFFRDSDSAADLYVWGEQLTNGEIPFGVFSMSDDVYKPWNNTRNCLLHSSTYSGNLLALNKVKQVLMEGFQWSADILRACSDIETSDESKKKYFSAHVNPNLEKLYRLAGYDLAVQKASGCYLTVKREGEKEPQVLLDCLSGGALGIFGHNPSDLSSAVLSHHDPSHDYWSDLAAELQQLTGFEFAFPSVSGATAVENGLFTALLAQEPHKRKIIVFDNNYSGKLLLPLIASPSRLQPSHRFAPLYEEIVVIDPFAEDAPERLLSEIRSEEIGLIWFEYIRGADGKKIPDALIDIIHRNREKHRYYIGVDEILMGLHRSGPLLSHHRTALRPDIVTLSKGLTYMSFPIGVTLIRSELYRAAENNAPLSIARMKTRYLNQLGSHIALHCLKRLQEENISGNVEKQSRYLHHQLEKLADEYNLIERIEMTGLLFRIYPKTPWWIKIGGEMGQTAYLLFLTKCWRIAGVFSFFDTRLMPSLCFSEKEVDKLLGSAREVLKMRPLDVLRIGLSRKK</sequence>
<dbReference type="GO" id="GO:0042802">
    <property type="term" value="F:identical protein binding"/>
    <property type="evidence" value="ECO:0007669"/>
    <property type="project" value="TreeGrafter"/>
</dbReference>
<evidence type="ECO:0000256" key="4">
    <source>
        <dbReference type="ARBA" id="ARBA00022898"/>
    </source>
</evidence>
<proteinExistence type="predicted"/>
<dbReference type="EMBL" id="CAADFK010000014">
    <property type="protein sequence ID" value="VFK10267.1"/>
    <property type="molecule type" value="Genomic_DNA"/>
</dbReference>
<protein>
    <submittedName>
        <fullName evidence="5">Acetylornithine/succinyldiaminopimelate/putrescine aminotransferase</fullName>
    </submittedName>
</protein>
<dbReference type="AlphaFoldDB" id="A0A450VZN1"/>
<keyword evidence="2 5" id="KW-0032">Aminotransferase</keyword>
<reference evidence="5" key="1">
    <citation type="submission" date="2019-02" db="EMBL/GenBank/DDBJ databases">
        <authorList>
            <person name="Gruber-Vodicka R. H."/>
            <person name="Seah K. B. B."/>
        </authorList>
    </citation>
    <scope>NUCLEOTIDE SEQUENCE</scope>
    <source>
        <strain evidence="5">BECK_S313</strain>
    </source>
</reference>
<dbReference type="Gene3D" id="3.90.1150.10">
    <property type="entry name" value="Aspartate Aminotransferase, domain 1"/>
    <property type="match status" value="1"/>
</dbReference>
<dbReference type="PANTHER" id="PTHR11986:SF79">
    <property type="entry name" value="ACETYLORNITHINE AMINOTRANSFERASE, MITOCHONDRIAL"/>
    <property type="match status" value="1"/>
</dbReference>
<dbReference type="InterPro" id="IPR015421">
    <property type="entry name" value="PyrdxlP-dep_Trfase_major"/>
</dbReference>
<dbReference type="Gene3D" id="3.40.640.10">
    <property type="entry name" value="Type I PLP-dependent aspartate aminotransferase-like (Major domain)"/>
    <property type="match status" value="2"/>
</dbReference>